<evidence type="ECO:0000313" key="2">
    <source>
        <dbReference type="Proteomes" id="UP000054018"/>
    </source>
</evidence>
<sequence length="125" mass="13751">MNASPMNMLLFNPGWYTSVVGNCPGNHCCLFVTIQLGRYSESRVPIRPSFRHAHFVFLLPSSRACAVAVVRLCFSMSWEFTVGLLHPGNYYIASNGEDINACECNTVTYTLIGARTACQGGSYAE</sequence>
<evidence type="ECO:0000313" key="1">
    <source>
        <dbReference type="EMBL" id="KIK14758.1"/>
    </source>
</evidence>
<proteinExistence type="predicted"/>
<dbReference type="EMBL" id="KN833924">
    <property type="protein sequence ID" value="KIK14758.1"/>
    <property type="molecule type" value="Genomic_DNA"/>
</dbReference>
<dbReference type="AlphaFoldDB" id="A0A0C9Z405"/>
<gene>
    <name evidence="1" type="ORF">PISMIDRAFT_345286</name>
</gene>
<dbReference type="HOGENOM" id="CLU_1993521_0_0_1"/>
<dbReference type="Proteomes" id="UP000054018">
    <property type="component" value="Unassembled WGS sequence"/>
</dbReference>
<protein>
    <submittedName>
        <fullName evidence="1">Uncharacterized protein</fullName>
    </submittedName>
</protein>
<reference evidence="1 2" key="1">
    <citation type="submission" date="2014-04" db="EMBL/GenBank/DDBJ databases">
        <authorList>
            <consortium name="DOE Joint Genome Institute"/>
            <person name="Kuo A."/>
            <person name="Kohler A."/>
            <person name="Costa M.D."/>
            <person name="Nagy L.G."/>
            <person name="Floudas D."/>
            <person name="Copeland A."/>
            <person name="Barry K.W."/>
            <person name="Cichocki N."/>
            <person name="Veneault-Fourrey C."/>
            <person name="LaButti K."/>
            <person name="Lindquist E.A."/>
            <person name="Lipzen A."/>
            <person name="Lundell T."/>
            <person name="Morin E."/>
            <person name="Murat C."/>
            <person name="Sun H."/>
            <person name="Tunlid A."/>
            <person name="Henrissat B."/>
            <person name="Grigoriev I.V."/>
            <person name="Hibbett D.S."/>
            <person name="Martin F."/>
            <person name="Nordberg H.P."/>
            <person name="Cantor M.N."/>
            <person name="Hua S.X."/>
        </authorList>
    </citation>
    <scope>NUCLEOTIDE SEQUENCE [LARGE SCALE GENOMIC DNA]</scope>
    <source>
        <strain evidence="1 2">441</strain>
    </source>
</reference>
<name>A0A0C9Z405_9AGAM</name>
<organism evidence="1 2">
    <name type="scientific">Pisolithus microcarpus 441</name>
    <dbReference type="NCBI Taxonomy" id="765257"/>
    <lineage>
        <taxon>Eukaryota</taxon>
        <taxon>Fungi</taxon>
        <taxon>Dikarya</taxon>
        <taxon>Basidiomycota</taxon>
        <taxon>Agaricomycotina</taxon>
        <taxon>Agaricomycetes</taxon>
        <taxon>Agaricomycetidae</taxon>
        <taxon>Boletales</taxon>
        <taxon>Sclerodermatineae</taxon>
        <taxon>Pisolithaceae</taxon>
        <taxon>Pisolithus</taxon>
    </lineage>
</organism>
<accession>A0A0C9Z405</accession>
<keyword evidence="2" id="KW-1185">Reference proteome</keyword>
<reference evidence="2" key="2">
    <citation type="submission" date="2015-01" db="EMBL/GenBank/DDBJ databases">
        <title>Evolutionary Origins and Diversification of the Mycorrhizal Mutualists.</title>
        <authorList>
            <consortium name="DOE Joint Genome Institute"/>
            <consortium name="Mycorrhizal Genomics Consortium"/>
            <person name="Kohler A."/>
            <person name="Kuo A."/>
            <person name="Nagy L.G."/>
            <person name="Floudas D."/>
            <person name="Copeland A."/>
            <person name="Barry K.W."/>
            <person name="Cichocki N."/>
            <person name="Veneault-Fourrey C."/>
            <person name="LaButti K."/>
            <person name="Lindquist E.A."/>
            <person name="Lipzen A."/>
            <person name="Lundell T."/>
            <person name="Morin E."/>
            <person name="Murat C."/>
            <person name="Riley R."/>
            <person name="Ohm R."/>
            <person name="Sun H."/>
            <person name="Tunlid A."/>
            <person name="Henrissat B."/>
            <person name="Grigoriev I.V."/>
            <person name="Hibbett D.S."/>
            <person name="Martin F."/>
        </authorList>
    </citation>
    <scope>NUCLEOTIDE SEQUENCE [LARGE SCALE GENOMIC DNA]</scope>
    <source>
        <strain evidence="2">441</strain>
    </source>
</reference>